<dbReference type="Proteomes" id="UP001184230">
    <property type="component" value="Unassembled WGS sequence"/>
</dbReference>
<accession>A0ABU1NHY0</accession>
<evidence type="ECO:0000313" key="4">
    <source>
        <dbReference type="EMBL" id="MDR6538026.1"/>
    </source>
</evidence>
<dbReference type="PROSITE" id="PS01031">
    <property type="entry name" value="SHSP"/>
    <property type="match status" value="1"/>
</dbReference>
<dbReference type="EMBL" id="JAVDRF010000008">
    <property type="protein sequence ID" value="MDR6538026.1"/>
    <property type="molecule type" value="Genomic_DNA"/>
</dbReference>
<evidence type="ECO:0000259" key="3">
    <source>
        <dbReference type="PROSITE" id="PS01031"/>
    </source>
</evidence>
<dbReference type="SUPFAM" id="SSF49764">
    <property type="entry name" value="HSP20-like chaperones"/>
    <property type="match status" value="1"/>
</dbReference>
<proteinExistence type="inferred from homology"/>
<evidence type="ECO:0000256" key="2">
    <source>
        <dbReference type="RuleBase" id="RU003616"/>
    </source>
</evidence>
<dbReference type="Pfam" id="PF00011">
    <property type="entry name" value="HSP20"/>
    <property type="match status" value="1"/>
</dbReference>
<feature type="domain" description="SHSP" evidence="3">
    <location>
        <begin position="33"/>
        <end position="148"/>
    </location>
</feature>
<sequence>MYGSLFSRDLFAELDRLQREMQQAFDLSPTIRGFGRSGFPALNVGGTPQTVEVYAFAPGLDPATLEINVDRGVLTISGERKSPLPEEGTNGKQPVVHINERFAGQFTRVLTLPDEVDPDGVKAQYRDGIVQITVPRHASAQPRRITVS</sequence>
<dbReference type="InterPro" id="IPR002068">
    <property type="entry name" value="A-crystallin/Hsp20_dom"/>
</dbReference>
<comment type="caution">
    <text evidence="4">The sequence shown here is derived from an EMBL/GenBank/DDBJ whole genome shotgun (WGS) entry which is preliminary data.</text>
</comment>
<dbReference type="RefSeq" id="WP_309904443.1">
    <property type="nucleotide sequence ID" value="NZ_JAVDRF010000008.1"/>
</dbReference>
<protein>
    <submittedName>
        <fullName evidence="4">HSP20 family protein</fullName>
    </submittedName>
</protein>
<reference evidence="4 5" key="1">
    <citation type="submission" date="2023-07" db="EMBL/GenBank/DDBJ databases">
        <title>Sorghum-associated microbial communities from plants grown in Nebraska, USA.</title>
        <authorList>
            <person name="Schachtman D."/>
        </authorList>
    </citation>
    <scope>NUCLEOTIDE SEQUENCE [LARGE SCALE GENOMIC DNA]</scope>
    <source>
        <strain evidence="4 5">DS1781</strain>
    </source>
</reference>
<dbReference type="InterPro" id="IPR008978">
    <property type="entry name" value="HSP20-like_chaperone"/>
</dbReference>
<organism evidence="4 5">
    <name type="scientific">Variovorax soli</name>
    <dbReference type="NCBI Taxonomy" id="376815"/>
    <lineage>
        <taxon>Bacteria</taxon>
        <taxon>Pseudomonadati</taxon>
        <taxon>Pseudomonadota</taxon>
        <taxon>Betaproteobacteria</taxon>
        <taxon>Burkholderiales</taxon>
        <taxon>Comamonadaceae</taxon>
        <taxon>Variovorax</taxon>
    </lineage>
</organism>
<keyword evidence="5" id="KW-1185">Reference proteome</keyword>
<name>A0ABU1NHY0_9BURK</name>
<gene>
    <name evidence="4" type="ORF">J2739_003812</name>
</gene>
<evidence type="ECO:0000313" key="5">
    <source>
        <dbReference type="Proteomes" id="UP001184230"/>
    </source>
</evidence>
<evidence type="ECO:0000256" key="1">
    <source>
        <dbReference type="PROSITE-ProRule" id="PRU00285"/>
    </source>
</evidence>
<dbReference type="CDD" id="cd06464">
    <property type="entry name" value="ACD_sHsps-like"/>
    <property type="match status" value="1"/>
</dbReference>
<dbReference type="InterPro" id="IPR031107">
    <property type="entry name" value="Small_HSP"/>
</dbReference>
<dbReference type="Gene3D" id="2.60.40.790">
    <property type="match status" value="1"/>
</dbReference>
<comment type="similarity">
    <text evidence="1 2">Belongs to the small heat shock protein (HSP20) family.</text>
</comment>
<dbReference type="PANTHER" id="PTHR11527">
    <property type="entry name" value="HEAT-SHOCK PROTEIN 20 FAMILY MEMBER"/>
    <property type="match status" value="1"/>
</dbReference>